<organism evidence="3 4">
    <name type="scientific">Panicum miliaceum</name>
    <name type="common">Proso millet</name>
    <name type="synonym">Broomcorn millet</name>
    <dbReference type="NCBI Taxonomy" id="4540"/>
    <lineage>
        <taxon>Eukaryota</taxon>
        <taxon>Viridiplantae</taxon>
        <taxon>Streptophyta</taxon>
        <taxon>Embryophyta</taxon>
        <taxon>Tracheophyta</taxon>
        <taxon>Spermatophyta</taxon>
        <taxon>Magnoliopsida</taxon>
        <taxon>Liliopsida</taxon>
        <taxon>Poales</taxon>
        <taxon>Poaceae</taxon>
        <taxon>PACMAD clade</taxon>
        <taxon>Panicoideae</taxon>
        <taxon>Panicodae</taxon>
        <taxon>Paniceae</taxon>
        <taxon>Panicinae</taxon>
        <taxon>Panicum</taxon>
        <taxon>Panicum sect. Panicum</taxon>
    </lineage>
</organism>
<dbReference type="OrthoDB" id="684603at2759"/>
<evidence type="ECO:0000256" key="1">
    <source>
        <dbReference type="SAM" id="SignalP"/>
    </source>
</evidence>
<feature type="domain" description="Cathepsin propeptide inhibitor" evidence="2">
    <location>
        <begin position="113"/>
        <end position="170"/>
    </location>
</feature>
<gene>
    <name evidence="3" type="ORF">C2845_PM03G17320</name>
</gene>
<evidence type="ECO:0000313" key="4">
    <source>
        <dbReference type="Proteomes" id="UP000275267"/>
    </source>
</evidence>
<protein>
    <submittedName>
        <fullName evidence="3">Oryzain alpha chain-like</fullName>
    </submittedName>
</protein>
<accession>A0A3L6T9F2</accession>
<feature type="signal peptide" evidence="1">
    <location>
        <begin position="1"/>
        <end position="23"/>
    </location>
</feature>
<sequence length="204" mass="22808">MATALLMLLLSPALLMLLVPSEAPDAYEQETCQMFVEWKAKYRKTYKYTGEEECWYALFKDARRRVARDNAAGVTSSGLNGLSGHASGEIFVGYGGGPRMEEGSYEEETRRIFVGWKAKYGKTYRDVGEKECRYNLFKANRRVVVELNVAADGETAYGLNQFGDLTNEEVRESCDRRGGEMVGKLSARCQAAVAGDTIHELIRS</sequence>
<feature type="domain" description="Cathepsin propeptide inhibitor" evidence="2">
    <location>
        <begin position="35"/>
        <end position="90"/>
    </location>
</feature>
<dbReference type="Gene3D" id="1.10.287.2250">
    <property type="match status" value="2"/>
</dbReference>
<reference evidence="4" key="1">
    <citation type="journal article" date="2019" name="Nat. Commun.">
        <title>The genome of broomcorn millet.</title>
        <authorList>
            <person name="Zou C."/>
            <person name="Miki D."/>
            <person name="Li D."/>
            <person name="Tang Q."/>
            <person name="Xiao L."/>
            <person name="Rajput S."/>
            <person name="Deng P."/>
            <person name="Jia W."/>
            <person name="Huang R."/>
            <person name="Zhang M."/>
            <person name="Sun Y."/>
            <person name="Hu J."/>
            <person name="Fu X."/>
            <person name="Schnable P.S."/>
            <person name="Li F."/>
            <person name="Zhang H."/>
            <person name="Feng B."/>
            <person name="Zhu X."/>
            <person name="Liu R."/>
            <person name="Schnable J.C."/>
            <person name="Zhu J.-K."/>
            <person name="Zhang H."/>
        </authorList>
    </citation>
    <scope>NUCLEOTIDE SEQUENCE [LARGE SCALE GENOMIC DNA]</scope>
</reference>
<dbReference type="Pfam" id="PF08246">
    <property type="entry name" value="Inhibitor_I29"/>
    <property type="match status" value="1"/>
</dbReference>
<proteinExistence type="predicted"/>
<dbReference type="Proteomes" id="UP000275267">
    <property type="component" value="Unassembled WGS sequence"/>
</dbReference>
<evidence type="ECO:0000313" key="3">
    <source>
        <dbReference type="EMBL" id="RLN34915.1"/>
    </source>
</evidence>
<dbReference type="InterPro" id="IPR013201">
    <property type="entry name" value="Prot_inhib_I29"/>
</dbReference>
<evidence type="ECO:0000259" key="2">
    <source>
        <dbReference type="SMART" id="SM00848"/>
    </source>
</evidence>
<dbReference type="InterPro" id="IPR038765">
    <property type="entry name" value="Papain-like_cys_pep_sf"/>
</dbReference>
<dbReference type="AlphaFoldDB" id="A0A3L6T9F2"/>
<keyword evidence="4" id="KW-1185">Reference proteome</keyword>
<comment type="caution">
    <text evidence="3">The sequence shown here is derived from an EMBL/GenBank/DDBJ whole genome shotgun (WGS) entry which is preliminary data.</text>
</comment>
<dbReference type="SUPFAM" id="SSF54001">
    <property type="entry name" value="Cysteine proteinases"/>
    <property type="match status" value="1"/>
</dbReference>
<keyword evidence="1" id="KW-0732">Signal</keyword>
<dbReference type="STRING" id="4540.A0A3L6T9F2"/>
<feature type="chain" id="PRO_5018295642" evidence="1">
    <location>
        <begin position="24"/>
        <end position="204"/>
    </location>
</feature>
<name>A0A3L6T9F2_PANMI</name>
<dbReference type="SMART" id="SM00848">
    <property type="entry name" value="Inhibitor_I29"/>
    <property type="match status" value="2"/>
</dbReference>
<dbReference type="EMBL" id="PQIB02000002">
    <property type="protein sequence ID" value="RLN34915.1"/>
    <property type="molecule type" value="Genomic_DNA"/>
</dbReference>